<feature type="transmembrane region" description="Helical" evidence="1">
    <location>
        <begin position="76"/>
        <end position="94"/>
    </location>
</feature>
<dbReference type="Proteomes" id="UP000630805">
    <property type="component" value="Unassembled WGS sequence"/>
</dbReference>
<proteinExistence type="predicted"/>
<dbReference type="RefSeq" id="WP_176866508.1">
    <property type="nucleotide sequence ID" value="NZ_JABXWT010000011.1"/>
</dbReference>
<keyword evidence="1" id="KW-1133">Transmembrane helix</keyword>
<gene>
    <name evidence="2" type="ORF">HW561_16705</name>
</gene>
<feature type="transmembrane region" description="Helical" evidence="1">
    <location>
        <begin position="38"/>
        <end position="55"/>
    </location>
</feature>
<evidence type="ECO:0000256" key="1">
    <source>
        <dbReference type="SAM" id="Phobius"/>
    </source>
</evidence>
<keyword evidence="1" id="KW-0812">Transmembrane</keyword>
<sequence length="170" mass="18230">MTLNTRVWSTPLVIGAGIFVAASGTLMFWRLAGPLETAHEWLGLAFAIGILLHVLNHWRSFQKYFQVKKNAKGLTVLAICLATALYFVGMDVFAEDEGGARPSPRVMAQSLAQADLVTIAGLRGTTADELTERLMSAGVEVVVSDMSVRDIASEAGISHDAVLVVVLSDD</sequence>
<keyword evidence="1" id="KW-0472">Membrane</keyword>
<accession>A0ABX2PTR9</accession>
<evidence type="ECO:0000313" key="2">
    <source>
        <dbReference type="EMBL" id="NVO57438.1"/>
    </source>
</evidence>
<evidence type="ECO:0008006" key="4">
    <source>
        <dbReference type="Google" id="ProtNLM"/>
    </source>
</evidence>
<keyword evidence="3" id="KW-1185">Reference proteome</keyword>
<name>A0ABX2PTR9_9RHOB</name>
<evidence type="ECO:0000313" key="3">
    <source>
        <dbReference type="Proteomes" id="UP000630805"/>
    </source>
</evidence>
<feature type="transmembrane region" description="Helical" evidence="1">
    <location>
        <begin position="12"/>
        <end position="32"/>
    </location>
</feature>
<organism evidence="2 3">
    <name type="scientific">Ruegeria haliotis</name>
    <dbReference type="NCBI Taxonomy" id="2747601"/>
    <lineage>
        <taxon>Bacteria</taxon>
        <taxon>Pseudomonadati</taxon>
        <taxon>Pseudomonadota</taxon>
        <taxon>Alphaproteobacteria</taxon>
        <taxon>Rhodobacterales</taxon>
        <taxon>Roseobacteraceae</taxon>
        <taxon>Ruegeria</taxon>
    </lineage>
</organism>
<protein>
    <recommendedName>
        <fullName evidence="4">DUF4405 domain-containing protein</fullName>
    </recommendedName>
</protein>
<dbReference type="EMBL" id="JABXWT010000011">
    <property type="protein sequence ID" value="NVO57438.1"/>
    <property type="molecule type" value="Genomic_DNA"/>
</dbReference>
<comment type="caution">
    <text evidence="2">The sequence shown here is derived from an EMBL/GenBank/DDBJ whole genome shotgun (WGS) entry which is preliminary data.</text>
</comment>
<reference evidence="2 3" key="1">
    <citation type="submission" date="2020-06" db="EMBL/GenBank/DDBJ databases">
        <authorList>
            <person name="Cao W.R."/>
        </authorList>
    </citation>
    <scope>NUCLEOTIDE SEQUENCE [LARGE SCALE GENOMIC DNA]</scope>
    <source>
        <strain evidence="2 3">B1Z28</strain>
    </source>
</reference>